<gene>
    <name evidence="2" type="ORF">soil367_18655</name>
</gene>
<dbReference type="InterPro" id="IPR014914">
    <property type="entry name" value="RES_dom"/>
</dbReference>
<keyword evidence="3" id="KW-1185">Reference proteome</keyword>
<name>A0A4P7XM66_9ALTE</name>
<protein>
    <submittedName>
        <fullName evidence="2">RES domain-containing protein</fullName>
    </submittedName>
</protein>
<geneLocation type="plasmid" evidence="2 3">
    <name>psoil36-7</name>
</geneLocation>
<dbReference type="Proteomes" id="UP000298049">
    <property type="component" value="Plasmid psoil36-7"/>
</dbReference>
<dbReference type="Pfam" id="PF08808">
    <property type="entry name" value="RES"/>
    <property type="match status" value="1"/>
</dbReference>
<dbReference type="KEGG" id="hmi:soil367_18655"/>
<reference evidence="2 3" key="1">
    <citation type="submission" date="2018-07" db="EMBL/GenBank/DDBJ databases">
        <title>Marsedoiliclastica nanhaica gen. nov. sp. nov., a novel marine hydrocarbonoclastic bacterium isolated from an in-situ enriched hydrocarbon-degrading consortium in deep-sea sediment.</title>
        <authorList>
            <person name="Dong C."/>
            <person name="Ma T."/>
            <person name="Liu R."/>
            <person name="Shao Z."/>
        </authorList>
    </citation>
    <scope>NUCLEOTIDE SEQUENCE [LARGE SCALE GENOMIC DNA]</scope>
    <source>
        <strain evidence="3">soil36-7</strain>
        <plasmid evidence="2 3">psoil36-7</plasmid>
    </source>
</reference>
<keyword evidence="2" id="KW-0614">Plasmid</keyword>
<proteinExistence type="predicted"/>
<evidence type="ECO:0000313" key="3">
    <source>
        <dbReference type="Proteomes" id="UP000298049"/>
    </source>
</evidence>
<dbReference type="AlphaFoldDB" id="A0A4P7XM66"/>
<dbReference type="RefSeq" id="WP_136550768.1">
    <property type="nucleotide sequence ID" value="NZ_CP031094.1"/>
</dbReference>
<dbReference type="OrthoDB" id="7068350at2"/>
<organism evidence="2 3">
    <name type="scientific">Hydrocarboniclastica marina</name>
    <dbReference type="NCBI Taxonomy" id="2259620"/>
    <lineage>
        <taxon>Bacteria</taxon>
        <taxon>Pseudomonadati</taxon>
        <taxon>Pseudomonadota</taxon>
        <taxon>Gammaproteobacteria</taxon>
        <taxon>Alteromonadales</taxon>
        <taxon>Alteromonadaceae</taxon>
        <taxon>Hydrocarboniclastica</taxon>
    </lineage>
</organism>
<feature type="domain" description="RES" evidence="1">
    <location>
        <begin position="25"/>
        <end position="170"/>
    </location>
</feature>
<dbReference type="EMBL" id="CP031094">
    <property type="protein sequence ID" value="QCF28095.1"/>
    <property type="molecule type" value="Genomic_DNA"/>
</dbReference>
<evidence type="ECO:0000313" key="2">
    <source>
        <dbReference type="EMBL" id="QCF28095.1"/>
    </source>
</evidence>
<accession>A0A4P7XM66</accession>
<sequence length="201" mass="22158">MSRLPVSTDTLAELPVSTLASGQRLYRVNETGYPSPVFYSTSAENRWTPVAGSPGVCYLAISKTGAIAESVCRNSAYLEEEEKIVSLNALSTKGMYEIHLTEPVQVLDLTVSNLGRYRLDATILSDYDQTRSPPYKFCPAWASHAVSLGLHGILYRSRHVIDEPCLALFEGSASLQSSLFDDLRHPELLAILEEQFGWAVT</sequence>
<evidence type="ECO:0000259" key="1">
    <source>
        <dbReference type="Pfam" id="PF08808"/>
    </source>
</evidence>